<sequence>MRDEAGARLADLAPGFEYHYDFGDGWIHDVEILRRGCQNAGMQKRVSRCNALRC</sequence>
<dbReference type="InterPro" id="IPR024047">
    <property type="entry name" value="MM3350-like_sf"/>
</dbReference>
<evidence type="ECO:0008006" key="3">
    <source>
        <dbReference type="Google" id="ProtNLM"/>
    </source>
</evidence>
<protein>
    <recommendedName>
        <fullName evidence="3">Transposase</fullName>
    </recommendedName>
</protein>
<gene>
    <name evidence="1" type="ORF">MU0083_000557</name>
</gene>
<proteinExistence type="predicted"/>
<evidence type="ECO:0000313" key="2">
    <source>
        <dbReference type="Proteomes" id="UP001190336"/>
    </source>
</evidence>
<dbReference type="EMBL" id="OY726394">
    <property type="protein sequence ID" value="CAJ1493914.1"/>
    <property type="molecule type" value="Genomic_DNA"/>
</dbReference>
<reference evidence="1 2" key="1">
    <citation type="submission" date="2023-08" db="EMBL/GenBank/DDBJ databases">
        <authorList>
            <person name="Folkvardsen B D."/>
            <person name="Norman A."/>
        </authorList>
    </citation>
    <scope>NUCLEOTIDE SEQUENCE [LARGE SCALE GENOMIC DNA]</scope>
    <source>
        <strain evidence="1 2">Mu0083</strain>
    </source>
</reference>
<name>A0ABM9L7C9_9MYCO</name>
<evidence type="ECO:0000313" key="1">
    <source>
        <dbReference type="EMBL" id="CAJ1493914.1"/>
    </source>
</evidence>
<dbReference type="Proteomes" id="UP001190336">
    <property type="component" value="Chromosome"/>
</dbReference>
<keyword evidence="2" id="KW-1185">Reference proteome</keyword>
<dbReference type="SUPFAM" id="SSF159941">
    <property type="entry name" value="MM3350-like"/>
    <property type="match status" value="1"/>
</dbReference>
<accession>A0ABM9L7C9</accession>
<dbReference type="Gene3D" id="3.10.290.30">
    <property type="entry name" value="MM3350-like"/>
    <property type="match status" value="1"/>
</dbReference>
<dbReference type="RefSeq" id="WP_308475469.1">
    <property type="nucleotide sequence ID" value="NZ_OY726394.1"/>
</dbReference>
<organism evidence="1 2">
    <name type="scientific">[Mycobacterium] kokjensenii</name>
    <dbReference type="NCBI Taxonomy" id="3064287"/>
    <lineage>
        <taxon>Bacteria</taxon>
        <taxon>Bacillati</taxon>
        <taxon>Actinomycetota</taxon>
        <taxon>Actinomycetes</taxon>
        <taxon>Mycobacteriales</taxon>
        <taxon>Mycobacteriaceae</taxon>
        <taxon>Mycolicibacter</taxon>
    </lineage>
</organism>